<reference evidence="5" key="1">
    <citation type="submission" date="2016-10" db="EMBL/GenBank/DDBJ databases">
        <authorList>
            <person name="Varghese N."/>
            <person name="Submissions S."/>
        </authorList>
    </citation>
    <scope>NUCLEOTIDE SEQUENCE [LARGE SCALE GENOMIC DNA]</scope>
    <source>
        <strain evidence="5">IBRC-M 10043</strain>
    </source>
</reference>
<dbReference type="OrthoDB" id="206550at2157"/>
<keyword evidence="2" id="KW-0812">Transmembrane</keyword>
<organism evidence="4 5">
    <name type="scientific">Halorientalis persicus</name>
    <dbReference type="NCBI Taxonomy" id="1367881"/>
    <lineage>
        <taxon>Archaea</taxon>
        <taxon>Methanobacteriati</taxon>
        <taxon>Methanobacteriota</taxon>
        <taxon>Stenosarchaea group</taxon>
        <taxon>Halobacteria</taxon>
        <taxon>Halobacteriales</taxon>
        <taxon>Haloarculaceae</taxon>
        <taxon>Halorientalis</taxon>
    </lineage>
</organism>
<feature type="region of interest" description="Disordered" evidence="1">
    <location>
        <begin position="57"/>
        <end position="137"/>
    </location>
</feature>
<evidence type="ECO:0000256" key="1">
    <source>
        <dbReference type="SAM" id="MobiDB-lite"/>
    </source>
</evidence>
<feature type="compositionally biased region" description="Basic residues" evidence="1">
    <location>
        <begin position="261"/>
        <end position="270"/>
    </location>
</feature>
<dbReference type="Proteomes" id="UP000198775">
    <property type="component" value="Unassembled WGS sequence"/>
</dbReference>
<sequence>MNRTQLTSLVVALACFGAVGASASTLSSSVAADPSDALDPDYEVIPVAGDSLSQLESAVADGGEAATAGGDGPAGQAGGPGSSQNQPAGDEGDGDHAGAAADSEGNAKSGDGGNSESAGGEGDDSRSGSDGDGTSRVPGERLSLVDLLTLLVLAALVVATAYLCYRYRDRFEGLFTTHDEPVGDDPRPVPDGPPADDNPVFETWDELLSDLDVDRPETLTTRECAEAATASGFDRTEIDRLRLDFEAVRYGGQPVTDDRRRRARSARKRLGLNGESP</sequence>
<dbReference type="RefSeq" id="WP_170845480.1">
    <property type="nucleotide sequence ID" value="NZ_FOCX01000023.1"/>
</dbReference>
<keyword evidence="2" id="KW-0472">Membrane</keyword>
<feature type="transmembrane region" description="Helical" evidence="2">
    <location>
        <begin position="147"/>
        <end position="165"/>
    </location>
</feature>
<feature type="compositionally biased region" description="Low complexity" evidence="1">
    <location>
        <begin position="58"/>
        <end position="68"/>
    </location>
</feature>
<evidence type="ECO:0000256" key="2">
    <source>
        <dbReference type="SAM" id="Phobius"/>
    </source>
</evidence>
<gene>
    <name evidence="4" type="ORF">SAMN05216388_102366</name>
</gene>
<dbReference type="AlphaFoldDB" id="A0A1H8TQR6"/>
<proteinExistence type="predicted"/>
<keyword evidence="2" id="KW-1133">Transmembrane helix</keyword>
<dbReference type="PROSITE" id="PS51257">
    <property type="entry name" value="PROKAR_LIPOPROTEIN"/>
    <property type="match status" value="1"/>
</dbReference>
<evidence type="ECO:0000259" key="3">
    <source>
        <dbReference type="Pfam" id="PF13559"/>
    </source>
</evidence>
<feature type="compositionally biased region" description="Gly residues" evidence="1">
    <location>
        <begin position="69"/>
        <end position="81"/>
    </location>
</feature>
<dbReference type="InterPro" id="IPR025403">
    <property type="entry name" value="TgpA-like_C"/>
</dbReference>
<evidence type="ECO:0000313" key="4">
    <source>
        <dbReference type="EMBL" id="SEO93211.1"/>
    </source>
</evidence>
<feature type="region of interest" description="Disordered" evidence="1">
    <location>
        <begin position="254"/>
        <end position="277"/>
    </location>
</feature>
<feature type="domain" description="Protein-glutamine gamma-glutamyltransferase-like C-terminal" evidence="3">
    <location>
        <begin position="206"/>
        <end position="266"/>
    </location>
</feature>
<protein>
    <recommendedName>
        <fullName evidence="3">Protein-glutamine gamma-glutamyltransferase-like C-terminal domain-containing protein</fullName>
    </recommendedName>
</protein>
<name>A0A1H8TQR6_9EURY</name>
<dbReference type="EMBL" id="FOCX01000023">
    <property type="protein sequence ID" value="SEO93211.1"/>
    <property type="molecule type" value="Genomic_DNA"/>
</dbReference>
<dbReference type="Pfam" id="PF13559">
    <property type="entry name" value="DUF4129"/>
    <property type="match status" value="1"/>
</dbReference>
<accession>A0A1H8TQR6</accession>
<evidence type="ECO:0000313" key="5">
    <source>
        <dbReference type="Proteomes" id="UP000198775"/>
    </source>
</evidence>
<keyword evidence="5" id="KW-1185">Reference proteome</keyword>